<comment type="caution">
    <text evidence="1">The sequence shown here is derived from an EMBL/GenBank/DDBJ whole genome shotgun (WGS) entry which is preliminary data.</text>
</comment>
<sequence>MKLAKRCRKCRHIMIKPESKAQAIRFKIKLVAANYIPSITILRALSPSTPLKVAPYAAGTPFTLGLRFINPVYSELDLELSTPLTVRRGASGGGNKAGPEDSQALVEVPAPRITLAPYTELWEYGDEETTNDVVSDACTKVDKSRGIVDVRGNSVTLLFRVSPLRPAKDLVIPLLVKYSHKSMDVDIDNEGEDVGTQPTAADSVTRGSFWVYLCLGPVRSQAVGDPQ</sequence>
<organism evidence="1 2">
    <name type="scientific">Spiromyces aspiralis</name>
    <dbReference type="NCBI Taxonomy" id="68401"/>
    <lineage>
        <taxon>Eukaryota</taxon>
        <taxon>Fungi</taxon>
        <taxon>Fungi incertae sedis</taxon>
        <taxon>Zoopagomycota</taxon>
        <taxon>Kickxellomycotina</taxon>
        <taxon>Kickxellomycetes</taxon>
        <taxon>Kickxellales</taxon>
        <taxon>Kickxellaceae</taxon>
        <taxon>Spiromyces</taxon>
    </lineage>
</organism>
<evidence type="ECO:0000313" key="2">
    <source>
        <dbReference type="Proteomes" id="UP001145114"/>
    </source>
</evidence>
<name>A0ACC1HBN5_9FUNG</name>
<evidence type="ECO:0000313" key="1">
    <source>
        <dbReference type="EMBL" id="KAJ1673731.1"/>
    </source>
</evidence>
<gene>
    <name evidence="1" type="ORF">EV182_004670</name>
</gene>
<accession>A0ACC1HBN5</accession>
<reference evidence="1" key="1">
    <citation type="submission" date="2022-06" db="EMBL/GenBank/DDBJ databases">
        <title>Phylogenomic reconstructions and comparative analyses of Kickxellomycotina fungi.</title>
        <authorList>
            <person name="Reynolds N.K."/>
            <person name="Stajich J.E."/>
            <person name="Barry K."/>
            <person name="Grigoriev I.V."/>
            <person name="Crous P."/>
            <person name="Smith M.E."/>
        </authorList>
    </citation>
    <scope>NUCLEOTIDE SEQUENCE</scope>
    <source>
        <strain evidence="1">RSA 2271</strain>
    </source>
</reference>
<dbReference type="EMBL" id="JAMZIH010006628">
    <property type="protein sequence ID" value="KAJ1673731.1"/>
    <property type="molecule type" value="Genomic_DNA"/>
</dbReference>
<dbReference type="Proteomes" id="UP001145114">
    <property type="component" value="Unassembled WGS sequence"/>
</dbReference>
<proteinExistence type="predicted"/>
<protein>
    <submittedName>
        <fullName evidence="1">Uncharacterized protein</fullName>
    </submittedName>
</protein>
<keyword evidence="2" id="KW-1185">Reference proteome</keyword>